<dbReference type="InterPro" id="IPR009617">
    <property type="entry name" value="Seipin"/>
</dbReference>
<proteinExistence type="predicted"/>
<dbReference type="PANTHER" id="PTHR21212:SF5">
    <property type="entry name" value="SEIPIN-1"/>
    <property type="match status" value="1"/>
</dbReference>
<comment type="subcellular location">
    <subcellularLocation>
        <location evidence="1">Endoplasmic reticulum membrane</location>
        <topology evidence="1">Multi-pass membrane protein</topology>
    </subcellularLocation>
</comment>
<dbReference type="PANTHER" id="PTHR21212">
    <property type="entry name" value="BERNARDINELLI-SEIP CONGENITAL LIPODYSTROPHY 2 HOMOLOG BSCL2 PROTEIN"/>
    <property type="match status" value="1"/>
</dbReference>
<feature type="compositionally biased region" description="Polar residues" evidence="7">
    <location>
        <begin position="128"/>
        <end position="142"/>
    </location>
</feature>
<keyword evidence="2" id="KW-0812">Transmembrane</keyword>
<feature type="region of interest" description="Disordered" evidence="7">
    <location>
        <begin position="109"/>
        <end position="142"/>
    </location>
</feature>
<protein>
    <submittedName>
        <fullName evidence="8">Uncharacterized protein</fullName>
    </submittedName>
</protein>
<dbReference type="CDD" id="cd23995">
    <property type="entry name" value="Seipin_BSCL2_like"/>
    <property type="match status" value="1"/>
</dbReference>
<keyword evidence="9" id="KW-1185">Reference proteome</keyword>
<organism evidence="8 9">
    <name type="scientific">Xanthoceras sorbifolium</name>
    <dbReference type="NCBI Taxonomy" id="99658"/>
    <lineage>
        <taxon>Eukaryota</taxon>
        <taxon>Viridiplantae</taxon>
        <taxon>Streptophyta</taxon>
        <taxon>Embryophyta</taxon>
        <taxon>Tracheophyta</taxon>
        <taxon>Spermatophyta</taxon>
        <taxon>Magnoliopsida</taxon>
        <taxon>eudicotyledons</taxon>
        <taxon>Gunneridae</taxon>
        <taxon>Pentapetalae</taxon>
        <taxon>rosids</taxon>
        <taxon>malvids</taxon>
        <taxon>Sapindales</taxon>
        <taxon>Sapindaceae</taxon>
        <taxon>Xanthoceroideae</taxon>
        <taxon>Xanthoceras</taxon>
    </lineage>
</organism>
<evidence type="ECO:0000256" key="7">
    <source>
        <dbReference type="SAM" id="MobiDB-lite"/>
    </source>
</evidence>
<evidence type="ECO:0000256" key="3">
    <source>
        <dbReference type="ARBA" id="ARBA00022824"/>
    </source>
</evidence>
<keyword evidence="3" id="KW-0256">Endoplasmic reticulum</keyword>
<comment type="caution">
    <text evidence="8">The sequence shown here is derived from an EMBL/GenBank/DDBJ whole genome shotgun (WGS) entry which is preliminary data.</text>
</comment>
<dbReference type="Pfam" id="PF06775">
    <property type="entry name" value="Seipin"/>
    <property type="match status" value="1"/>
</dbReference>
<evidence type="ECO:0000313" key="8">
    <source>
        <dbReference type="EMBL" id="KAH7571428.1"/>
    </source>
</evidence>
<name>A0ABQ8I457_9ROSI</name>
<keyword evidence="6" id="KW-0472">Membrane</keyword>
<accession>A0ABQ8I457</accession>
<evidence type="ECO:0000256" key="4">
    <source>
        <dbReference type="ARBA" id="ARBA00022989"/>
    </source>
</evidence>
<dbReference type="EMBL" id="JAFEMO010000004">
    <property type="protein sequence ID" value="KAH7571428.1"/>
    <property type="molecule type" value="Genomic_DNA"/>
</dbReference>
<keyword evidence="5" id="KW-0443">Lipid metabolism</keyword>
<evidence type="ECO:0000256" key="2">
    <source>
        <dbReference type="ARBA" id="ARBA00022692"/>
    </source>
</evidence>
<gene>
    <name evidence="8" type="ORF">JRO89_XS04G0049400</name>
</gene>
<reference evidence="8 9" key="1">
    <citation type="submission" date="2021-02" db="EMBL/GenBank/DDBJ databases">
        <title>Plant Genome Project.</title>
        <authorList>
            <person name="Zhang R.-G."/>
        </authorList>
    </citation>
    <scope>NUCLEOTIDE SEQUENCE [LARGE SCALE GENOMIC DNA]</scope>
    <source>
        <tissue evidence="8">Leaves</tissue>
    </source>
</reference>
<evidence type="ECO:0000256" key="5">
    <source>
        <dbReference type="ARBA" id="ARBA00023098"/>
    </source>
</evidence>
<evidence type="ECO:0000313" key="9">
    <source>
        <dbReference type="Proteomes" id="UP000827721"/>
    </source>
</evidence>
<evidence type="ECO:0000256" key="1">
    <source>
        <dbReference type="ARBA" id="ARBA00004477"/>
    </source>
</evidence>
<keyword evidence="4" id="KW-1133">Transmembrane helix</keyword>
<sequence>MGIPLLLGVSDETQKLTIKILRHKEGNRRTEAIRVILSSRAGSSRLPQLYEAEIILNSRLPWTKEFIERVRSLERYEKGASESMRKWQLSRRKRKAIFLQERVPEVKASSASSSVRVSGEEDIGDSESVYSQSEGYTMLSNM</sequence>
<evidence type="ECO:0000256" key="6">
    <source>
        <dbReference type="ARBA" id="ARBA00023136"/>
    </source>
</evidence>
<dbReference type="Proteomes" id="UP000827721">
    <property type="component" value="Unassembled WGS sequence"/>
</dbReference>